<dbReference type="CDD" id="cd17913">
    <property type="entry name" value="DEXQc_Suv3"/>
    <property type="match status" value="1"/>
</dbReference>
<dbReference type="PANTHER" id="PTHR12131">
    <property type="entry name" value="ATP-DEPENDENT RNA AND DNA HELICASE"/>
    <property type="match status" value="1"/>
</dbReference>
<evidence type="ECO:0000256" key="6">
    <source>
        <dbReference type="ARBA" id="ARBA00022801"/>
    </source>
</evidence>
<dbReference type="FunFam" id="3.40.50.300:FF:000269">
    <property type="entry name" value="ATP-dependent RNA helicase SUPV3L1, mitochondrial"/>
    <property type="match status" value="1"/>
</dbReference>
<evidence type="ECO:0000256" key="4">
    <source>
        <dbReference type="ARBA" id="ARBA00012552"/>
    </source>
</evidence>
<dbReference type="PANTHER" id="PTHR12131:SF1">
    <property type="entry name" value="ATP-DEPENDENT RNA HELICASE SUPV3L1, MITOCHONDRIAL-RELATED"/>
    <property type="match status" value="1"/>
</dbReference>
<dbReference type="GO" id="GO:0005524">
    <property type="term" value="F:ATP binding"/>
    <property type="evidence" value="ECO:0007669"/>
    <property type="project" value="UniProtKB-KW"/>
</dbReference>
<comment type="cofactor">
    <cofactor evidence="1">
        <name>Mn(2+)</name>
        <dbReference type="ChEBI" id="CHEBI:29035"/>
    </cofactor>
</comment>
<dbReference type="GO" id="GO:0045025">
    <property type="term" value="C:mitochondrial degradosome"/>
    <property type="evidence" value="ECO:0007669"/>
    <property type="project" value="TreeGrafter"/>
</dbReference>
<feature type="compositionally biased region" description="Basic and acidic residues" evidence="12">
    <location>
        <begin position="917"/>
        <end position="928"/>
    </location>
</feature>
<reference evidence="14" key="1">
    <citation type="submission" date="2023-07" db="EMBL/GenBank/DDBJ databases">
        <title>Black Yeasts Isolated from many extreme environments.</title>
        <authorList>
            <person name="Coleine C."/>
            <person name="Stajich J.E."/>
            <person name="Selbmann L."/>
        </authorList>
    </citation>
    <scope>NUCLEOTIDE SEQUENCE</scope>
    <source>
        <strain evidence="14">CCFEE 5485</strain>
    </source>
</reference>
<dbReference type="PROSITE" id="PS51194">
    <property type="entry name" value="HELICASE_CTER"/>
    <property type="match status" value="1"/>
</dbReference>
<feature type="compositionally biased region" description="Polar residues" evidence="12">
    <location>
        <begin position="964"/>
        <end position="980"/>
    </location>
</feature>
<name>A0AAE0WUC6_9PEZI</name>
<dbReference type="InterPro" id="IPR001650">
    <property type="entry name" value="Helicase_C-like"/>
</dbReference>
<keyword evidence="15" id="KW-1185">Reference proteome</keyword>
<dbReference type="GO" id="GO:0003724">
    <property type="term" value="F:RNA helicase activity"/>
    <property type="evidence" value="ECO:0007669"/>
    <property type="project" value="UniProtKB-EC"/>
</dbReference>
<dbReference type="CDD" id="cd18805">
    <property type="entry name" value="SF2_C_suv3"/>
    <property type="match status" value="1"/>
</dbReference>
<dbReference type="Pfam" id="PF22527">
    <property type="entry name" value="DEXQc_Suv3"/>
    <property type="match status" value="1"/>
</dbReference>
<dbReference type="SUPFAM" id="SSF52540">
    <property type="entry name" value="P-loop containing nucleoside triphosphate hydrolases"/>
    <property type="match status" value="1"/>
</dbReference>
<comment type="subcellular location">
    <subcellularLocation>
        <location evidence="3">Mitochondrion</location>
    </subcellularLocation>
</comment>
<sequence>MLPTQRHTGRCIYCAFRTQQLALQARRLKSSTANKTFRFNEPERSKPAFRRIDAKRDVQTRRPGRNDDHASNGYRGDGKVKRLTDVGFHFENGKFMSKTSGRGQGDPNFMDALHKRMDELKGTLEDAPLLEHLREEDESEGGKAETFKKIWAKFRRDILSESDGNVPWIGAAKNEGANTLRQDLREAFRTRGNNGLDDKIKYAFYAHVTGSRFTPSDIKNQMALADLRYPAEWFPATRALHRTVHLHVGPTNSGKTYHALQRLEKAEKGVYAGPLRLLAHEVYSRMNAKGRSCSLITGEERRSAAVGVNLSESELAACTVEMMPLNKSLDVAVIDEIQMIGNNERGWAWTQALMGVKAKEVHLCGEERTVQLITELCASVGDKLEIHRYERLSPLKVADTSLEGDLRRLRKGIHALRKQIEQQTGKKVAIVYGSLPPETRAQQARLFNDPDNDYDYLVASDAVGMGLNLAIKRIIFESSSKFDGTARRTLGVADIKQIAGRAGRYRTAAFNAATPTANQDLAAAKGDSPVEALPPPASEHQKEDKNENIGLVTTIEPFDYPIVAAAMASEPEPIRTAGIFPPSSVLVRFASYFPPGTPFSYILIRLHELSQMHSRFHLCGLKEQLWIADLIEPIQGLTVGDRNVICSSPCSRGDEMWKNLMPAFARCIAEQSGGSIVDIEELPLEILELEPSASREYLRELERLHKGIVTYLWLSYRFAGIFSTRALAMHVKGLVEEKIEQVLAQFSFSEQQRRKNAAKREKMVLREMERAAEEVGRMEEGARMAVEDEGAAVRGSESGAKDEASLAVDTAEVGNPERGSMLAGGDHFTGAEDLELGDPAEQDIMVVDPAAASSFAQWRAQQTKRMDQSVNESTDNPMAAAHAEGEDTATQAAREGETETSSVERPSSEDVLVQEKAVTELEGGKEAEAQFTPETKMNDSEEETPAVTKSQGTSPQPGEGPMNRQEQSTSEPASAFSTRTLPKHLGLNVNAERSESQARRPAHASSSL</sequence>
<dbReference type="Pfam" id="PF12513">
    <property type="entry name" value="SUV3_C"/>
    <property type="match status" value="1"/>
</dbReference>
<evidence type="ECO:0000313" key="14">
    <source>
        <dbReference type="EMBL" id="KAK3677955.1"/>
    </source>
</evidence>
<dbReference type="InterPro" id="IPR044774">
    <property type="entry name" value="Suv3_DEXQc"/>
</dbReference>
<keyword evidence="10" id="KW-0496">Mitochondrion</keyword>
<dbReference type="GO" id="GO:0000965">
    <property type="term" value="P:mitochondrial RNA 3'-end processing"/>
    <property type="evidence" value="ECO:0007669"/>
    <property type="project" value="TreeGrafter"/>
</dbReference>
<comment type="catalytic activity">
    <reaction evidence="11">
        <text>ATP + H2O = ADP + phosphate + H(+)</text>
        <dbReference type="Rhea" id="RHEA:13065"/>
        <dbReference type="ChEBI" id="CHEBI:15377"/>
        <dbReference type="ChEBI" id="CHEBI:15378"/>
        <dbReference type="ChEBI" id="CHEBI:30616"/>
        <dbReference type="ChEBI" id="CHEBI:43474"/>
        <dbReference type="ChEBI" id="CHEBI:456216"/>
        <dbReference type="EC" id="3.6.4.13"/>
    </reaction>
</comment>
<dbReference type="GO" id="GO:0016787">
    <property type="term" value="F:hydrolase activity"/>
    <property type="evidence" value="ECO:0007669"/>
    <property type="project" value="UniProtKB-KW"/>
</dbReference>
<evidence type="ECO:0000256" key="8">
    <source>
        <dbReference type="ARBA" id="ARBA00022840"/>
    </source>
</evidence>
<comment type="cofactor">
    <cofactor evidence="2">
        <name>Mg(2+)</name>
        <dbReference type="ChEBI" id="CHEBI:18420"/>
    </cofactor>
</comment>
<dbReference type="SMART" id="SM00490">
    <property type="entry name" value="HELICc"/>
    <property type="match status" value="1"/>
</dbReference>
<dbReference type="Proteomes" id="UP001274830">
    <property type="component" value="Unassembled WGS sequence"/>
</dbReference>
<evidence type="ECO:0000256" key="11">
    <source>
        <dbReference type="ARBA" id="ARBA00047984"/>
    </source>
</evidence>
<dbReference type="InterPro" id="IPR055206">
    <property type="entry name" value="DEXQc_SUV3"/>
</dbReference>
<feature type="region of interest" description="Disordered" evidence="12">
    <location>
        <begin position="788"/>
        <end position="833"/>
    </location>
</feature>
<evidence type="ECO:0000256" key="12">
    <source>
        <dbReference type="SAM" id="MobiDB-lite"/>
    </source>
</evidence>
<gene>
    <name evidence="14" type="primary">SUV3_1</name>
    <name evidence="14" type="ORF">LTR78_002050</name>
</gene>
<comment type="caution">
    <text evidence="14">The sequence shown here is derived from an EMBL/GenBank/DDBJ whole genome shotgun (WGS) entry which is preliminary data.</text>
</comment>
<feature type="compositionally biased region" description="Polar residues" evidence="12">
    <location>
        <begin position="947"/>
        <end position="956"/>
    </location>
</feature>
<feature type="domain" description="Helicase C-terminal" evidence="13">
    <location>
        <begin position="372"/>
        <end position="548"/>
    </location>
</feature>
<dbReference type="AlphaFoldDB" id="A0AAE0WUC6"/>
<feature type="region of interest" description="Disordered" evidence="12">
    <location>
        <begin position="526"/>
        <end position="546"/>
    </location>
</feature>
<evidence type="ECO:0000256" key="2">
    <source>
        <dbReference type="ARBA" id="ARBA00001946"/>
    </source>
</evidence>
<evidence type="ECO:0000256" key="5">
    <source>
        <dbReference type="ARBA" id="ARBA00022741"/>
    </source>
</evidence>
<dbReference type="FunFam" id="1.20.272.40:FF:000002">
    <property type="entry name" value="ATP-dependent RNA helicase SUV3, mitochondrial"/>
    <property type="match status" value="1"/>
</dbReference>
<dbReference type="InterPro" id="IPR027417">
    <property type="entry name" value="P-loop_NTPase"/>
</dbReference>
<keyword evidence="5" id="KW-0547">Nucleotide-binding</keyword>
<dbReference type="Gene3D" id="1.20.58.1080">
    <property type="match status" value="1"/>
</dbReference>
<protein>
    <recommendedName>
        <fullName evidence="4">RNA helicase</fullName>
        <ecNumber evidence="4">3.6.4.13</ecNumber>
    </recommendedName>
</protein>
<dbReference type="InterPro" id="IPR022192">
    <property type="entry name" value="SUV3_C"/>
</dbReference>
<dbReference type="InterPro" id="IPR041082">
    <property type="entry name" value="Suv3_C_1"/>
</dbReference>
<dbReference type="EC" id="3.6.4.13" evidence="4"/>
<dbReference type="Pfam" id="PF18147">
    <property type="entry name" value="Suv3_C_1"/>
    <property type="match status" value="1"/>
</dbReference>
<evidence type="ECO:0000256" key="7">
    <source>
        <dbReference type="ARBA" id="ARBA00022806"/>
    </source>
</evidence>
<proteinExistence type="predicted"/>
<evidence type="ECO:0000259" key="13">
    <source>
        <dbReference type="PROSITE" id="PS51194"/>
    </source>
</evidence>
<evidence type="ECO:0000256" key="10">
    <source>
        <dbReference type="ARBA" id="ARBA00023128"/>
    </source>
</evidence>
<keyword evidence="9" id="KW-0809">Transit peptide</keyword>
<keyword evidence="8" id="KW-0067">ATP-binding</keyword>
<evidence type="ECO:0000256" key="3">
    <source>
        <dbReference type="ARBA" id="ARBA00004173"/>
    </source>
</evidence>
<feature type="region of interest" description="Disordered" evidence="12">
    <location>
        <begin position="857"/>
        <end position="1008"/>
    </location>
</feature>
<evidence type="ECO:0000256" key="1">
    <source>
        <dbReference type="ARBA" id="ARBA00001936"/>
    </source>
</evidence>
<keyword evidence="7 14" id="KW-0347">Helicase</keyword>
<organism evidence="14 15">
    <name type="scientific">Recurvomyces mirabilis</name>
    <dbReference type="NCBI Taxonomy" id="574656"/>
    <lineage>
        <taxon>Eukaryota</taxon>
        <taxon>Fungi</taxon>
        <taxon>Dikarya</taxon>
        <taxon>Ascomycota</taxon>
        <taxon>Pezizomycotina</taxon>
        <taxon>Dothideomycetes</taxon>
        <taxon>Dothideomycetidae</taxon>
        <taxon>Mycosphaerellales</taxon>
        <taxon>Teratosphaeriaceae</taxon>
        <taxon>Recurvomyces</taxon>
    </lineage>
</organism>
<evidence type="ECO:0000313" key="15">
    <source>
        <dbReference type="Proteomes" id="UP001274830"/>
    </source>
</evidence>
<evidence type="ECO:0000256" key="9">
    <source>
        <dbReference type="ARBA" id="ARBA00022946"/>
    </source>
</evidence>
<feature type="region of interest" description="Disordered" evidence="12">
    <location>
        <begin position="37"/>
        <end position="78"/>
    </location>
</feature>
<dbReference type="EMBL" id="JAUTXT010000005">
    <property type="protein sequence ID" value="KAK3677955.1"/>
    <property type="molecule type" value="Genomic_DNA"/>
</dbReference>
<dbReference type="Gene3D" id="3.40.50.300">
    <property type="entry name" value="P-loop containing nucleotide triphosphate hydrolases"/>
    <property type="match status" value="2"/>
</dbReference>
<feature type="compositionally biased region" description="Polar residues" evidence="12">
    <location>
        <begin position="857"/>
        <end position="876"/>
    </location>
</feature>
<feature type="compositionally biased region" description="Basic and acidic residues" evidence="12">
    <location>
        <begin position="38"/>
        <end position="78"/>
    </location>
</feature>
<dbReference type="Pfam" id="PF00271">
    <property type="entry name" value="Helicase_C"/>
    <property type="match status" value="1"/>
</dbReference>
<accession>A0AAE0WUC6</accession>
<dbReference type="Gene3D" id="1.20.272.40">
    <property type="match status" value="1"/>
</dbReference>
<keyword evidence="6 14" id="KW-0378">Hydrolase</keyword>
<dbReference type="InterPro" id="IPR050699">
    <property type="entry name" value="RNA-DNA_Helicase"/>
</dbReference>